<evidence type="ECO:0000256" key="1">
    <source>
        <dbReference type="SAM" id="SignalP"/>
    </source>
</evidence>
<dbReference type="InterPro" id="IPR026374">
    <property type="entry name" value="Cyano_PEP"/>
</dbReference>
<keyword evidence="3" id="KW-1185">Reference proteome</keyword>
<dbReference type="Proteomes" id="UP001526143">
    <property type="component" value="Unassembled WGS sequence"/>
</dbReference>
<keyword evidence="1" id="KW-0732">Signal</keyword>
<dbReference type="EMBL" id="JAOWRF010000410">
    <property type="protein sequence ID" value="MCV3217508.1"/>
    <property type="molecule type" value="Genomic_DNA"/>
</dbReference>
<name>A0ABT3B811_9CYAN</name>
<comment type="caution">
    <text evidence="2">The sequence shown here is derived from an EMBL/GenBank/DDBJ whole genome shotgun (WGS) entry which is preliminary data.</text>
</comment>
<dbReference type="RefSeq" id="WP_263749226.1">
    <property type="nucleotide sequence ID" value="NZ_JAOWRF010000410.1"/>
</dbReference>
<reference evidence="2 3" key="1">
    <citation type="submission" date="2022-10" db="EMBL/GenBank/DDBJ databases">
        <title>Identification of biosynthetic pathway for the production of the potent trypsin inhibitor radiosumin.</title>
        <authorList>
            <person name="Fewer D.P."/>
            <person name="Delbaje E."/>
            <person name="Ouyang X."/>
            <person name="Agostino P.D."/>
            <person name="Wahlsten M."/>
            <person name="Jokela J."/>
            <person name="Permi P."/>
            <person name="Haapaniemi E."/>
            <person name="Koistinen H."/>
        </authorList>
    </citation>
    <scope>NUCLEOTIDE SEQUENCE [LARGE SCALE GENOMIC DNA]</scope>
    <source>
        <strain evidence="2 3">NIES-515</strain>
    </source>
</reference>
<sequence length="205" mass="21953">MKILNFGLLISSILGISVFSFAPVNAAVLVEPIVTTPNKNFPDGETIGDYLPASTGILFGNAPDARNQQNLLNSTGYTINKLSLFLVPDLDFVDEDVVWGDVNGDGKIGLSNIFDNITIAPDLVIGNIILPRLNLTDGIIPNGNRFTIQFITSPDLTPLDPQEFGPLVTGFSYDGVKSVPEPSNIIGSALAITIGIWLRRSKVKG</sequence>
<gene>
    <name evidence="2" type="ORF">OGM63_29045</name>
</gene>
<organism evidence="2 3">
    <name type="scientific">Plectonema radiosum NIES-515</name>
    <dbReference type="NCBI Taxonomy" id="2986073"/>
    <lineage>
        <taxon>Bacteria</taxon>
        <taxon>Bacillati</taxon>
        <taxon>Cyanobacteriota</taxon>
        <taxon>Cyanophyceae</taxon>
        <taxon>Oscillatoriophycideae</taxon>
        <taxon>Oscillatoriales</taxon>
        <taxon>Microcoleaceae</taxon>
        <taxon>Plectonema</taxon>
    </lineage>
</organism>
<evidence type="ECO:0000313" key="2">
    <source>
        <dbReference type="EMBL" id="MCV3217508.1"/>
    </source>
</evidence>
<evidence type="ECO:0000313" key="3">
    <source>
        <dbReference type="Proteomes" id="UP001526143"/>
    </source>
</evidence>
<accession>A0ABT3B811</accession>
<protein>
    <submittedName>
        <fullName evidence="2">PEP-CTERM sorting domain-containing protein</fullName>
    </submittedName>
</protein>
<feature type="signal peptide" evidence="1">
    <location>
        <begin position="1"/>
        <end position="26"/>
    </location>
</feature>
<dbReference type="InterPro" id="IPR013424">
    <property type="entry name" value="Ice-binding_C"/>
</dbReference>
<feature type="chain" id="PRO_5046507009" evidence="1">
    <location>
        <begin position="27"/>
        <end position="205"/>
    </location>
</feature>
<proteinExistence type="predicted"/>
<dbReference type="NCBIfam" id="TIGR04155">
    <property type="entry name" value="cyano_PEP"/>
    <property type="match status" value="1"/>
</dbReference>
<dbReference type="NCBIfam" id="TIGR02595">
    <property type="entry name" value="PEP_CTERM"/>
    <property type="match status" value="1"/>
</dbReference>